<dbReference type="Gene3D" id="3.40.50.2300">
    <property type="match status" value="1"/>
</dbReference>
<keyword evidence="7" id="KW-0547">Nucleotide-binding</keyword>
<dbReference type="Pfam" id="PF01627">
    <property type="entry name" value="Hpt"/>
    <property type="match status" value="1"/>
</dbReference>
<dbReference type="Pfam" id="PF00512">
    <property type="entry name" value="HisKA"/>
    <property type="match status" value="1"/>
</dbReference>
<dbReference type="PRINTS" id="PR00344">
    <property type="entry name" value="BCTRLSENSOR"/>
</dbReference>
<evidence type="ECO:0000256" key="10">
    <source>
        <dbReference type="ARBA" id="ARBA00023012"/>
    </source>
</evidence>
<dbReference type="SUPFAM" id="SSF47226">
    <property type="entry name" value="Histidine-containing phosphotransfer domain, HPT domain"/>
    <property type="match status" value="1"/>
</dbReference>
<evidence type="ECO:0000256" key="11">
    <source>
        <dbReference type="ARBA" id="ARBA00023136"/>
    </source>
</evidence>
<comment type="caution">
    <text evidence="17">The sequence shown here is derived from an EMBL/GenBank/DDBJ whole genome shotgun (WGS) entry which is preliminary data.</text>
</comment>
<dbReference type="InterPro" id="IPR005467">
    <property type="entry name" value="His_kinase_dom"/>
</dbReference>
<keyword evidence="9" id="KW-1133">Transmembrane helix</keyword>
<dbReference type="InterPro" id="IPR036641">
    <property type="entry name" value="HPT_dom_sf"/>
</dbReference>
<dbReference type="InterPro" id="IPR011006">
    <property type="entry name" value="CheY-like_superfamily"/>
</dbReference>
<dbReference type="EC" id="2.7.13.3" evidence="3"/>
<dbReference type="InterPro" id="IPR003661">
    <property type="entry name" value="HisK_dim/P_dom"/>
</dbReference>
<dbReference type="PANTHER" id="PTHR45339">
    <property type="entry name" value="HYBRID SIGNAL TRANSDUCTION HISTIDINE KINASE J"/>
    <property type="match status" value="1"/>
</dbReference>
<dbReference type="SUPFAM" id="SSF55874">
    <property type="entry name" value="ATPase domain of HSP90 chaperone/DNA topoisomerase II/histidine kinase"/>
    <property type="match status" value="1"/>
</dbReference>
<evidence type="ECO:0000259" key="14">
    <source>
        <dbReference type="PROSITE" id="PS50109"/>
    </source>
</evidence>
<keyword evidence="8" id="KW-0067">ATP-binding</keyword>
<dbReference type="SUPFAM" id="SSF47384">
    <property type="entry name" value="Homodimeric domain of signal transducing histidine kinase"/>
    <property type="match status" value="1"/>
</dbReference>
<feature type="modified residue" description="Phosphohistidine" evidence="12">
    <location>
        <position position="559"/>
    </location>
</feature>
<dbReference type="Proteomes" id="UP000887104">
    <property type="component" value="Unassembled WGS sequence"/>
</dbReference>
<evidence type="ECO:0000256" key="8">
    <source>
        <dbReference type="ARBA" id="ARBA00022840"/>
    </source>
</evidence>
<dbReference type="Gene3D" id="1.10.287.130">
    <property type="match status" value="1"/>
</dbReference>
<keyword evidence="11" id="KW-0472">Membrane</keyword>
<evidence type="ECO:0000256" key="1">
    <source>
        <dbReference type="ARBA" id="ARBA00000085"/>
    </source>
</evidence>
<gene>
    <name evidence="17" type="ORF">TUM4438_20650</name>
</gene>
<reference evidence="17" key="1">
    <citation type="submission" date="2021-05" db="EMBL/GenBank/DDBJ databases">
        <title>Molecular characterization for Shewanella algae harboring chromosomal blaOXA-55-like strains isolated from clinical and environment sample.</title>
        <authorList>
            <person name="Ohama Y."/>
            <person name="Aoki K."/>
            <person name="Harada S."/>
            <person name="Moriya K."/>
            <person name="Ishii Y."/>
            <person name="Tateda K."/>
        </authorList>
    </citation>
    <scope>NUCLEOTIDE SEQUENCE</scope>
    <source>
        <strain evidence="17">JCM 11563</strain>
    </source>
</reference>
<comment type="subcellular location">
    <subcellularLocation>
        <location evidence="2">Cell membrane</location>
        <topology evidence="2">Multi-pass membrane protein</topology>
    </subcellularLocation>
</comment>
<dbReference type="SUPFAM" id="SSF52172">
    <property type="entry name" value="CheY-like"/>
    <property type="match status" value="1"/>
</dbReference>
<keyword evidence="10" id="KW-0902">Two-component regulatory system</keyword>
<keyword evidence="18" id="KW-1185">Reference proteome</keyword>
<dbReference type="PROSITE" id="PS50894">
    <property type="entry name" value="HPT"/>
    <property type="match status" value="1"/>
</dbReference>
<dbReference type="PANTHER" id="PTHR45339:SF1">
    <property type="entry name" value="HYBRID SIGNAL TRANSDUCTION HISTIDINE KINASE J"/>
    <property type="match status" value="1"/>
</dbReference>
<dbReference type="InterPro" id="IPR008207">
    <property type="entry name" value="Sig_transdc_His_kin_Hpt_dom"/>
</dbReference>
<accession>A0ABQ4PEY8</accession>
<dbReference type="Pfam" id="PF00072">
    <property type="entry name" value="Response_reg"/>
    <property type="match status" value="1"/>
</dbReference>
<keyword evidence="5 13" id="KW-0597">Phosphoprotein</keyword>
<dbReference type="PROSITE" id="PS50110">
    <property type="entry name" value="RESPONSE_REGULATORY"/>
    <property type="match status" value="1"/>
</dbReference>
<sequence>MSHELRTPLNGVIGFAKQLLKTPLHSSQQDYIRTIERSATNLLSIINDILDFSKLEAGKMVLENIPFSLRETIEETVTMLSSTAREKELELVIDVDASIPEEVTGDAMRFSQIITNLVGNAIKFTDKGSVQLKLHLEDISEETVHIRCEIIDTGIGIDEQQQVSLFQAFGQGDSSISRRFGGTGLGLVITKRLVNRMDGQIGCHSTPNQGSTFWFSLPLNISQYSINSVLPLAPLKGKSVLLFESSELSRHVIERMLQRWGLKITLVKNAKQLEFIATQSNHIFDFAIFGCRTLTAFNEPANILKQAKSKIDYLLLISDCAEQEEVFSQLRPYVDKQLPLPVGEKLLSSSLLDPHSGRFNEHFIAIEPIATPAKLENLSVLAVDDNPANLKLIDTLLKELVTQVQVTDNGEKAIQLAKERSYDLIFMDIQMPGTDGITATKEIRSNSANRNTPIIAVTAHAIAEERERISTSGMDGYLPKPIDEAALKGVITRWKTKPKFTHFDQRTLNWDLCLTQANNKPDLALDMLKMLLKSLPETVEHIEHALNTTDKDKMLACIHKLHGACCYCGVPTTQMLCQEIESSLKRDVMIDDVEPEILELLDELTKVESAANQVISQLSVDI</sequence>
<feature type="modified residue" description="4-aspartylphosphate" evidence="13">
    <location>
        <position position="428"/>
    </location>
</feature>
<dbReference type="SMART" id="SM00448">
    <property type="entry name" value="REC"/>
    <property type="match status" value="1"/>
</dbReference>
<comment type="catalytic activity">
    <reaction evidence="1">
        <text>ATP + protein L-histidine = ADP + protein N-phospho-L-histidine.</text>
        <dbReference type="EC" id="2.7.13.3"/>
    </reaction>
</comment>
<evidence type="ECO:0000256" key="5">
    <source>
        <dbReference type="ARBA" id="ARBA00022553"/>
    </source>
</evidence>
<dbReference type="InterPro" id="IPR004358">
    <property type="entry name" value="Sig_transdc_His_kin-like_C"/>
</dbReference>
<dbReference type="InterPro" id="IPR003594">
    <property type="entry name" value="HATPase_dom"/>
</dbReference>
<evidence type="ECO:0000313" key="17">
    <source>
        <dbReference type="EMBL" id="GIU45962.1"/>
    </source>
</evidence>
<protein>
    <recommendedName>
        <fullName evidence="3">histidine kinase</fullName>
        <ecNumber evidence="3">2.7.13.3</ecNumber>
    </recommendedName>
</protein>
<evidence type="ECO:0000256" key="2">
    <source>
        <dbReference type="ARBA" id="ARBA00004651"/>
    </source>
</evidence>
<dbReference type="InterPro" id="IPR036890">
    <property type="entry name" value="HATPase_C_sf"/>
</dbReference>
<dbReference type="InterPro" id="IPR036097">
    <property type="entry name" value="HisK_dim/P_sf"/>
</dbReference>
<dbReference type="SMART" id="SM00387">
    <property type="entry name" value="HATPase_c"/>
    <property type="match status" value="1"/>
</dbReference>
<organism evidence="17 18">
    <name type="scientific">Shewanella sairae</name>
    <dbReference type="NCBI Taxonomy" id="190310"/>
    <lineage>
        <taxon>Bacteria</taxon>
        <taxon>Pseudomonadati</taxon>
        <taxon>Pseudomonadota</taxon>
        <taxon>Gammaproteobacteria</taxon>
        <taxon>Alteromonadales</taxon>
        <taxon>Shewanellaceae</taxon>
        <taxon>Shewanella</taxon>
    </lineage>
</organism>
<dbReference type="CDD" id="cd00082">
    <property type="entry name" value="HisKA"/>
    <property type="match status" value="1"/>
</dbReference>
<evidence type="ECO:0000256" key="7">
    <source>
        <dbReference type="ARBA" id="ARBA00022741"/>
    </source>
</evidence>
<name>A0ABQ4PEY8_9GAMM</name>
<evidence type="ECO:0000313" key="18">
    <source>
        <dbReference type="Proteomes" id="UP000887104"/>
    </source>
</evidence>
<evidence type="ECO:0000256" key="9">
    <source>
        <dbReference type="ARBA" id="ARBA00022989"/>
    </source>
</evidence>
<evidence type="ECO:0000256" key="12">
    <source>
        <dbReference type="PROSITE-ProRule" id="PRU00110"/>
    </source>
</evidence>
<dbReference type="Pfam" id="PF02518">
    <property type="entry name" value="HATPase_c"/>
    <property type="match status" value="1"/>
</dbReference>
<dbReference type="Gene3D" id="1.20.120.160">
    <property type="entry name" value="HPT domain"/>
    <property type="match status" value="1"/>
</dbReference>
<feature type="domain" description="HPt" evidence="16">
    <location>
        <begin position="520"/>
        <end position="618"/>
    </location>
</feature>
<dbReference type="SMART" id="SM00388">
    <property type="entry name" value="HisKA"/>
    <property type="match status" value="1"/>
</dbReference>
<dbReference type="PROSITE" id="PS50109">
    <property type="entry name" value="HIS_KIN"/>
    <property type="match status" value="1"/>
</dbReference>
<evidence type="ECO:0000259" key="15">
    <source>
        <dbReference type="PROSITE" id="PS50110"/>
    </source>
</evidence>
<dbReference type="InterPro" id="IPR001789">
    <property type="entry name" value="Sig_transdc_resp-reg_receiver"/>
</dbReference>
<feature type="domain" description="Histidine kinase" evidence="14">
    <location>
        <begin position="1"/>
        <end position="221"/>
    </location>
</feature>
<keyword evidence="4" id="KW-1003">Cell membrane</keyword>
<proteinExistence type="predicted"/>
<dbReference type="CDD" id="cd17546">
    <property type="entry name" value="REC_hyHK_CKI1_RcsC-like"/>
    <property type="match status" value="1"/>
</dbReference>
<evidence type="ECO:0000259" key="16">
    <source>
        <dbReference type="PROSITE" id="PS50894"/>
    </source>
</evidence>
<dbReference type="CDD" id="cd16922">
    <property type="entry name" value="HATPase_EvgS-ArcB-TorS-like"/>
    <property type="match status" value="1"/>
</dbReference>
<dbReference type="EMBL" id="BPEY01000032">
    <property type="protein sequence ID" value="GIU45962.1"/>
    <property type="molecule type" value="Genomic_DNA"/>
</dbReference>
<evidence type="ECO:0000256" key="4">
    <source>
        <dbReference type="ARBA" id="ARBA00022475"/>
    </source>
</evidence>
<feature type="domain" description="Response regulatory" evidence="15">
    <location>
        <begin position="379"/>
        <end position="495"/>
    </location>
</feature>
<dbReference type="SMART" id="SM00073">
    <property type="entry name" value="HPT"/>
    <property type="match status" value="1"/>
</dbReference>
<dbReference type="Gene3D" id="3.30.565.10">
    <property type="entry name" value="Histidine kinase-like ATPase, C-terminal domain"/>
    <property type="match status" value="1"/>
</dbReference>
<evidence type="ECO:0000256" key="6">
    <source>
        <dbReference type="ARBA" id="ARBA00022692"/>
    </source>
</evidence>
<evidence type="ECO:0000256" key="3">
    <source>
        <dbReference type="ARBA" id="ARBA00012438"/>
    </source>
</evidence>
<evidence type="ECO:0000256" key="13">
    <source>
        <dbReference type="PROSITE-ProRule" id="PRU00169"/>
    </source>
</evidence>
<keyword evidence="6" id="KW-0812">Transmembrane</keyword>